<evidence type="ECO:0000313" key="3">
    <source>
        <dbReference type="EMBL" id="RUQ86906.1"/>
    </source>
</evidence>
<accession>A0A2P8GXA4</accession>
<keyword evidence="1" id="KW-0732">Signal</keyword>
<sequence>MGEPRRTTRFGALAALCIMGVLIATGCASSEAPPPTASSSPTAEKSDAAVLAAVLDVYTRYSAALDAILARGDGDYSQLEPLTTPEFFDSFTSADDEFSRGEWKTTGSTSFDSEELVSSSSSSVAVVLCRDVSRVRVVTVDGVDVTPADRSERFAVKVTFTSDDSGYLVDSSERTAEDALCG</sequence>
<dbReference type="Proteomes" id="UP000241203">
    <property type="component" value="Unassembled WGS sequence"/>
</dbReference>
<gene>
    <name evidence="2" type="ORF">CLV49_2214</name>
    <name evidence="3" type="ORF">ELQ93_08150</name>
</gene>
<reference evidence="2 4" key="1">
    <citation type="submission" date="2018-03" db="EMBL/GenBank/DDBJ databases">
        <title>Genomic Encyclopedia of Archaeal and Bacterial Type Strains, Phase II (KMG-II): from individual species to whole genera.</title>
        <authorList>
            <person name="Goeker M."/>
        </authorList>
    </citation>
    <scope>NUCLEOTIDE SEQUENCE [LARGE SCALE GENOMIC DNA]</scope>
    <source>
        <strain evidence="2 4">DSM 21548</strain>
    </source>
</reference>
<dbReference type="PROSITE" id="PS51257">
    <property type="entry name" value="PROKAR_LIPOPROTEIN"/>
    <property type="match status" value="1"/>
</dbReference>
<evidence type="ECO:0008006" key="6">
    <source>
        <dbReference type="Google" id="ProtNLM"/>
    </source>
</evidence>
<reference evidence="3 5" key="2">
    <citation type="submission" date="2018-12" db="EMBL/GenBank/DDBJ databases">
        <authorList>
            <person name="hu s."/>
            <person name="Xu Y."/>
            <person name="Xu B."/>
            <person name="Li F."/>
        </authorList>
    </citation>
    <scope>NUCLEOTIDE SEQUENCE [LARGE SCALE GENOMIC DNA]</scope>
    <source>
        <strain evidence="3 5">KSW2-17</strain>
    </source>
</reference>
<dbReference type="RefSeq" id="WP_127054317.1">
    <property type="nucleotide sequence ID" value="NZ_PYAU01000001.1"/>
</dbReference>
<evidence type="ECO:0000313" key="4">
    <source>
        <dbReference type="Proteomes" id="UP000241203"/>
    </source>
</evidence>
<evidence type="ECO:0000256" key="1">
    <source>
        <dbReference type="SAM" id="SignalP"/>
    </source>
</evidence>
<evidence type="ECO:0000313" key="5">
    <source>
        <dbReference type="Proteomes" id="UP000268291"/>
    </source>
</evidence>
<feature type="signal peptide" evidence="1">
    <location>
        <begin position="1"/>
        <end position="24"/>
    </location>
</feature>
<dbReference type="Proteomes" id="UP000268291">
    <property type="component" value="Unassembled WGS sequence"/>
</dbReference>
<dbReference type="EMBL" id="PYAU01000001">
    <property type="protein sequence ID" value="PSL38589.1"/>
    <property type="molecule type" value="Genomic_DNA"/>
</dbReference>
<feature type="chain" id="PRO_5039090544" description="Mce-associated membrane protein" evidence="1">
    <location>
        <begin position="25"/>
        <end position="182"/>
    </location>
</feature>
<evidence type="ECO:0000313" key="2">
    <source>
        <dbReference type="EMBL" id="PSL38589.1"/>
    </source>
</evidence>
<keyword evidence="5" id="KW-1185">Reference proteome</keyword>
<proteinExistence type="predicted"/>
<organism evidence="2 4">
    <name type="scientific">Labedella gwakjiensis</name>
    <dbReference type="NCBI Taxonomy" id="390269"/>
    <lineage>
        <taxon>Bacteria</taxon>
        <taxon>Bacillati</taxon>
        <taxon>Actinomycetota</taxon>
        <taxon>Actinomycetes</taxon>
        <taxon>Micrococcales</taxon>
        <taxon>Microbacteriaceae</taxon>
        <taxon>Labedella</taxon>
    </lineage>
</organism>
<name>A0A2P8GXA4_9MICO</name>
<protein>
    <recommendedName>
        <fullName evidence="6">Mce-associated membrane protein</fullName>
    </recommendedName>
</protein>
<dbReference type="AlphaFoldDB" id="A0A2P8GXA4"/>
<comment type="caution">
    <text evidence="2">The sequence shown here is derived from an EMBL/GenBank/DDBJ whole genome shotgun (WGS) entry which is preliminary data.</text>
</comment>
<dbReference type="EMBL" id="RZGY01000001">
    <property type="protein sequence ID" value="RUQ86906.1"/>
    <property type="molecule type" value="Genomic_DNA"/>
</dbReference>